<gene>
    <name evidence="2" type="ORF">R5W23_000204</name>
</gene>
<dbReference type="InterPro" id="IPR011989">
    <property type="entry name" value="ARM-like"/>
</dbReference>
<feature type="chain" id="PRO_5046197074" evidence="1">
    <location>
        <begin position="20"/>
        <end position="792"/>
    </location>
</feature>
<evidence type="ECO:0000313" key="3">
    <source>
        <dbReference type="Proteomes" id="UP001272242"/>
    </source>
</evidence>
<dbReference type="InterPro" id="IPR016024">
    <property type="entry name" value="ARM-type_fold"/>
</dbReference>
<dbReference type="PANTHER" id="PTHR12697:SF5">
    <property type="entry name" value="DEOXYHYPUSINE HYDROXYLASE"/>
    <property type="match status" value="1"/>
</dbReference>
<evidence type="ECO:0000313" key="2">
    <source>
        <dbReference type="EMBL" id="MDY3557676.1"/>
    </source>
</evidence>
<feature type="signal peptide" evidence="1">
    <location>
        <begin position="1"/>
        <end position="19"/>
    </location>
</feature>
<name>A0ABU5EQP2_9BACT</name>
<comment type="caution">
    <text evidence="2">The sequence shown here is derived from an EMBL/GenBank/DDBJ whole genome shotgun (WGS) entry which is preliminary data.</text>
</comment>
<dbReference type="Gene3D" id="1.25.10.10">
    <property type="entry name" value="Leucine-rich Repeat Variant"/>
    <property type="match status" value="3"/>
</dbReference>
<dbReference type="InterPro" id="IPR004155">
    <property type="entry name" value="PBS_lyase_HEAT"/>
</dbReference>
<dbReference type="EMBL" id="JAXBLV010000001">
    <property type="protein sequence ID" value="MDY3557676.1"/>
    <property type="molecule type" value="Genomic_DNA"/>
</dbReference>
<dbReference type="SMART" id="SM00567">
    <property type="entry name" value="EZ_HEAT"/>
    <property type="match status" value="7"/>
</dbReference>
<dbReference type="SUPFAM" id="SSF48371">
    <property type="entry name" value="ARM repeat"/>
    <property type="match status" value="1"/>
</dbReference>
<keyword evidence="3" id="KW-1185">Reference proteome</keyword>
<dbReference type="Pfam" id="PF13646">
    <property type="entry name" value="HEAT_2"/>
    <property type="match status" value="1"/>
</dbReference>
<dbReference type="RefSeq" id="WP_320684718.1">
    <property type="nucleotide sequence ID" value="NZ_JAXBLV010000001.1"/>
</dbReference>
<keyword evidence="1" id="KW-0732">Signal</keyword>
<reference evidence="3" key="1">
    <citation type="journal article" date="2023" name="Mar. Drugs">
        <title>Gemmata algarum, a Novel Planctomycete Isolated from an Algal Mat, Displays Antimicrobial Activity.</title>
        <authorList>
            <person name="Kumar G."/>
            <person name="Kallscheuer N."/>
            <person name="Kashif M."/>
            <person name="Ahamad S."/>
            <person name="Jagadeeshwari U."/>
            <person name="Pannikurungottu S."/>
            <person name="Haufschild T."/>
            <person name="Kabuu M."/>
            <person name="Sasikala C."/>
            <person name="Jogler C."/>
            <person name="Ramana C."/>
        </authorList>
    </citation>
    <scope>NUCLEOTIDE SEQUENCE [LARGE SCALE GENOMIC DNA]</scope>
    <source>
        <strain evidence="3">JC673</strain>
    </source>
</reference>
<evidence type="ECO:0000256" key="1">
    <source>
        <dbReference type="SAM" id="SignalP"/>
    </source>
</evidence>
<sequence length="792" mass="83537">MLRCVFTVAGLLFAGPVCAADLPKVADLVRQLESGAPGERVIAAEQLGDLGPAAAEAIPALSRAAQTARRLASEGDPETRRAGGCLYQAALDALVGIGAKSAPALMELMVDQKGEIHGEVVWLIAELGQDAAPVAPALAKLLAHDSQDMRVFAAGILAKLGPGAEKAIPELVALFLKPTNKHDENLVGSSRFAPPPRVAAVLALVRIGPKAVPAITDKILPVLAEELKTGESGPGGSTTDVLSVLGEAGAPLVPALAAIVRKGEGGLYRKDAGQALLGLGPTGRKAFAELLAKETDAQGGLVLALEDYDYHSKGRFPHFYRPDAPALDVMPFVPGLVATLKNPELKDRLIAADFLCDHPTKVPVAARDAIIELLRDPAVKELLTKYEGYWLLPRIGRFGGPGFRTLTALLDSDSVYMRTFAVAQLRGARRWSAGALPKLRTLAGTPDMKLALDAAYTAAWLSFDPKDAAPLAGRRFLRSADPEIRADAATRLEWLGPVGVPHLDALVPLLDDKDEEIVRAAAWAIRAGAPKGSAAARALAERKHDRNGAGEFIPELEPEHEPRPPGVPELIDVLRAVDDAKRVGAALDLGDRGAAAKDAVPALRKLLLDPDADLRFAAAYALARITGDTPALRRLMAGELERLASGRSAPWLVLCGEPEPDTATGPFVGGRPGAWIAAAAFGRLPPDFPELVPVAARCLERYGDLTVLMAGLEKYGPKAKAAVPALRNVLRRAKEPLDAFPGYEFKSACSALGAIGPDARDALPELRQLFDSGEVELALAARDAIRTIAGEK</sequence>
<dbReference type="Proteomes" id="UP001272242">
    <property type="component" value="Unassembled WGS sequence"/>
</dbReference>
<accession>A0ABU5EQP2</accession>
<dbReference type="PANTHER" id="PTHR12697">
    <property type="entry name" value="PBS LYASE HEAT-LIKE PROTEIN"/>
    <property type="match status" value="1"/>
</dbReference>
<organism evidence="2 3">
    <name type="scientific">Gemmata algarum</name>
    <dbReference type="NCBI Taxonomy" id="2975278"/>
    <lineage>
        <taxon>Bacteria</taxon>
        <taxon>Pseudomonadati</taxon>
        <taxon>Planctomycetota</taxon>
        <taxon>Planctomycetia</taxon>
        <taxon>Gemmatales</taxon>
        <taxon>Gemmataceae</taxon>
        <taxon>Gemmata</taxon>
    </lineage>
</organism>
<protein>
    <submittedName>
        <fullName evidence="2">HEAT repeat domain-containing protein</fullName>
    </submittedName>
</protein>
<proteinExistence type="predicted"/>